<reference evidence="2 3" key="1">
    <citation type="journal article" date="2024" name="G3 (Bethesda)">
        <title>Genome assembly of Hibiscus sabdariffa L. provides insights into metabolisms of medicinal natural products.</title>
        <authorList>
            <person name="Kim T."/>
        </authorList>
    </citation>
    <scope>NUCLEOTIDE SEQUENCE [LARGE SCALE GENOMIC DNA]</scope>
    <source>
        <strain evidence="2">TK-2024</strain>
        <tissue evidence="2">Old leaves</tissue>
    </source>
</reference>
<dbReference type="PANTHER" id="PTHR47723:SF19">
    <property type="entry name" value="POLYNUCLEOTIDYL TRANSFERASE, RIBONUCLEASE H-LIKE SUPERFAMILY PROTEIN"/>
    <property type="match status" value="1"/>
</dbReference>
<gene>
    <name evidence="2" type="ORF">V6N12_053382</name>
</gene>
<dbReference type="EMBL" id="JBBPBM010000034">
    <property type="protein sequence ID" value="KAK8531925.1"/>
    <property type="molecule type" value="Genomic_DNA"/>
</dbReference>
<dbReference type="InterPro" id="IPR053151">
    <property type="entry name" value="RNase_H-like"/>
</dbReference>
<feature type="domain" description="RNase H type-1" evidence="1">
    <location>
        <begin position="92"/>
        <end position="125"/>
    </location>
</feature>
<evidence type="ECO:0000313" key="2">
    <source>
        <dbReference type="EMBL" id="KAK8531925.1"/>
    </source>
</evidence>
<dbReference type="Proteomes" id="UP001472677">
    <property type="component" value="Unassembled WGS sequence"/>
</dbReference>
<comment type="caution">
    <text evidence="2">The sequence shown here is derived from an EMBL/GenBank/DDBJ whole genome shotgun (WGS) entry which is preliminary data.</text>
</comment>
<evidence type="ECO:0000313" key="3">
    <source>
        <dbReference type="Proteomes" id="UP001472677"/>
    </source>
</evidence>
<keyword evidence="3" id="KW-1185">Reference proteome</keyword>
<dbReference type="InterPro" id="IPR002156">
    <property type="entry name" value="RNaseH_domain"/>
</dbReference>
<dbReference type="Pfam" id="PF13456">
    <property type="entry name" value="RVT_3"/>
    <property type="match status" value="1"/>
</dbReference>
<proteinExistence type="predicted"/>
<protein>
    <recommendedName>
        <fullName evidence="1">RNase H type-1 domain-containing protein</fullName>
    </recommendedName>
</protein>
<name>A0ABR2D884_9ROSI</name>
<dbReference type="PANTHER" id="PTHR47723">
    <property type="entry name" value="OS05G0353850 PROTEIN"/>
    <property type="match status" value="1"/>
</dbReference>
<accession>A0ABR2D884</accession>
<sequence>MFVLAANLKPRPLYMFSATARELDRRSLQVGAGSRSSIRDLSWASPSSGWVKVNCDAAVDQRNNSAAIGGVIRDSTGSRIISGCTSAFGSTLLIEDILELMSRRWTVHLRYISRVQNVVADTLAAICRGQDMGELVWYDPPEAVLDALQTDRCNFNPVTL</sequence>
<evidence type="ECO:0000259" key="1">
    <source>
        <dbReference type="Pfam" id="PF13456"/>
    </source>
</evidence>
<organism evidence="2 3">
    <name type="scientific">Hibiscus sabdariffa</name>
    <name type="common">roselle</name>
    <dbReference type="NCBI Taxonomy" id="183260"/>
    <lineage>
        <taxon>Eukaryota</taxon>
        <taxon>Viridiplantae</taxon>
        <taxon>Streptophyta</taxon>
        <taxon>Embryophyta</taxon>
        <taxon>Tracheophyta</taxon>
        <taxon>Spermatophyta</taxon>
        <taxon>Magnoliopsida</taxon>
        <taxon>eudicotyledons</taxon>
        <taxon>Gunneridae</taxon>
        <taxon>Pentapetalae</taxon>
        <taxon>rosids</taxon>
        <taxon>malvids</taxon>
        <taxon>Malvales</taxon>
        <taxon>Malvaceae</taxon>
        <taxon>Malvoideae</taxon>
        <taxon>Hibiscus</taxon>
    </lineage>
</organism>